<gene>
    <name evidence="1" type="ORF">P13BB106kb_p055</name>
</gene>
<reference evidence="1 2" key="1">
    <citation type="submission" date="2017-09" db="EMBL/GenBank/DDBJ databases">
        <title>Complete genome sequence of bacteriophage (DU_PP_V) infecting Pectobacterium spp.</title>
        <authorList>
            <person name="Park T.-H."/>
        </authorList>
    </citation>
    <scope>NUCLEOTIDE SEQUENCE [LARGE SCALE GENOMIC DNA]</scope>
</reference>
<accession>A0A2D2W6W5</accession>
<proteinExistence type="predicted"/>
<sequence>MNGKQAKLCRRIVKEGYGVPAQETTYEAGRYPRVLAAGCGRELYKREKQRRKMYKYKGTRTSKPLKD</sequence>
<organism evidence="1 2">
    <name type="scientific">Pectobacterium phage DU_PP_V</name>
    <dbReference type="NCBI Taxonomy" id="2041492"/>
    <lineage>
        <taxon>Viruses</taxon>
        <taxon>Duplodnaviria</taxon>
        <taxon>Heunggongvirae</taxon>
        <taxon>Uroviricota</taxon>
        <taxon>Caudoviricetes</taxon>
        <taxon>Demerecviridae</taxon>
        <taxon>Mccorquodalevirinae</taxon>
        <taxon>Hongcheonvirus</taxon>
        <taxon>Hongcheonvirus DUPPV</taxon>
    </lineage>
</organism>
<keyword evidence="2" id="KW-1185">Reference proteome</keyword>
<evidence type="ECO:0000313" key="2">
    <source>
        <dbReference type="Proteomes" id="UP000240663"/>
    </source>
</evidence>
<dbReference type="EMBL" id="MF979564">
    <property type="protein sequence ID" value="ATS94039.1"/>
    <property type="molecule type" value="Genomic_DNA"/>
</dbReference>
<name>A0A2D2W6W5_9CAUD</name>
<evidence type="ECO:0000313" key="1">
    <source>
        <dbReference type="EMBL" id="ATS94039.1"/>
    </source>
</evidence>
<protein>
    <submittedName>
        <fullName evidence="1">Uncharacterized protein</fullName>
    </submittedName>
</protein>
<dbReference type="Proteomes" id="UP000240663">
    <property type="component" value="Segment"/>
</dbReference>